<feature type="domain" description="Pyrroline-5-carboxylate reductase catalytic N-terminal" evidence="9">
    <location>
        <begin position="4"/>
        <end position="99"/>
    </location>
</feature>
<dbReference type="KEGG" id="afo:Afer_0357"/>
<comment type="subcellular location">
    <subcellularLocation>
        <location evidence="5">Cytoplasm</location>
    </subcellularLocation>
</comment>
<feature type="domain" description="Pyrroline-5-carboxylate reductase dimerisation" evidence="10">
    <location>
        <begin position="162"/>
        <end position="266"/>
    </location>
</feature>
<keyword evidence="5 8" id="KW-0028">Amino-acid biosynthesis</keyword>
<comment type="pathway">
    <text evidence="5 8">Amino-acid biosynthesis; L-proline biosynthesis; L-proline from L-glutamate 5-semialdehyde: step 1/1.</text>
</comment>
<dbReference type="InterPro" id="IPR008927">
    <property type="entry name" value="6-PGluconate_DH-like_C_sf"/>
</dbReference>
<dbReference type="UniPathway" id="UPA00098">
    <property type="reaction ID" value="UER00361"/>
</dbReference>
<dbReference type="GO" id="GO:0005737">
    <property type="term" value="C:cytoplasm"/>
    <property type="evidence" value="ECO:0007669"/>
    <property type="project" value="UniProtKB-SubCell"/>
</dbReference>
<dbReference type="STRING" id="525909.Afer_0357"/>
<comment type="function">
    <text evidence="4 5">Catalyzes the reduction of 1-pyrroline-5-carboxylate (PCA) to L-proline.</text>
</comment>
<dbReference type="HAMAP" id="MF_01925">
    <property type="entry name" value="P5C_reductase"/>
    <property type="match status" value="1"/>
</dbReference>
<evidence type="ECO:0000256" key="1">
    <source>
        <dbReference type="ARBA" id="ARBA00005525"/>
    </source>
</evidence>
<evidence type="ECO:0000256" key="7">
    <source>
        <dbReference type="PIRSR" id="PIRSR000193-1"/>
    </source>
</evidence>
<dbReference type="GO" id="GO:0055129">
    <property type="term" value="P:L-proline biosynthetic process"/>
    <property type="evidence" value="ECO:0007669"/>
    <property type="project" value="UniProtKB-UniRule"/>
</dbReference>
<keyword evidence="5 8" id="KW-0641">Proline biosynthesis</keyword>
<name>C7M2T1_ACIFD</name>
<evidence type="ECO:0000256" key="6">
    <source>
        <dbReference type="NCBIfam" id="TIGR00112"/>
    </source>
</evidence>
<evidence type="ECO:0000256" key="8">
    <source>
        <dbReference type="RuleBase" id="RU003903"/>
    </source>
</evidence>
<dbReference type="SUPFAM" id="SSF51735">
    <property type="entry name" value="NAD(P)-binding Rossmann-fold domains"/>
    <property type="match status" value="1"/>
</dbReference>
<gene>
    <name evidence="5" type="primary">proC</name>
    <name evidence="11" type="ordered locus">Afer_0357</name>
</gene>
<dbReference type="Gene3D" id="1.10.3730.10">
    <property type="entry name" value="ProC C-terminal domain-like"/>
    <property type="match status" value="1"/>
</dbReference>
<evidence type="ECO:0000256" key="2">
    <source>
        <dbReference type="ARBA" id="ARBA00022857"/>
    </source>
</evidence>
<keyword evidence="3 5" id="KW-0560">Oxidoreductase</keyword>
<evidence type="ECO:0000259" key="9">
    <source>
        <dbReference type="Pfam" id="PF03807"/>
    </source>
</evidence>
<evidence type="ECO:0000259" key="10">
    <source>
        <dbReference type="Pfam" id="PF14748"/>
    </source>
</evidence>
<reference evidence="11 12" key="1">
    <citation type="journal article" date="2009" name="Stand. Genomic Sci.">
        <title>Complete genome sequence of Acidimicrobium ferrooxidans type strain (ICP).</title>
        <authorList>
            <person name="Clum A."/>
            <person name="Nolan M."/>
            <person name="Lang E."/>
            <person name="Glavina Del Rio T."/>
            <person name="Tice H."/>
            <person name="Copeland A."/>
            <person name="Cheng J.F."/>
            <person name="Lucas S."/>
            <person name="Chen F."/>
            <person name="Bruce D."/>
            <person name="Goodwin L."/>
            <person name="Pitluck S."/>
            <person name="Ivanova N."/>
            <person name="Mavrommatis K."/>
            <person name="Mikhailova N."/>
            <person name="Pati A."/>
            <person name="Chen A."/>
            <person name="Palaniappan K."/>
            <person name="Goker M."/>
            <person name="Spring S."/>
            <person name="Land M."/>
            <person name="Hauser L."/>
            <person name="Chang Y.J."/>
            <person name="Jeffries C.C."/>
            <person name="Chain P."/>
            <person name="Bristow J."/>
            <person name="Eisen J.A."/>
            <person name="Markowitz V."/>
            <person name="Hugenholtz P."/>
            <person name="Kyrpides N.C."/>
            <person name="Klenk H.P."/>
            <person name="Lapidus A."/>
        </authorList>
    </citation>
    <scope>NUCLEOTIDE SEQUENCE [LARGE SCALE GENOMIC DNA]</scope>
    <source>
        <strain evidence="12">DSM 10331 / JCM 15462 / NBRC 103882 / ICP</strain>
    </source>
</reference>
<dbReference type="InterPro" id="IPR036291">
    <property type="entry name" value="NAD(P)-bd_dom_sf"/>
</dbReference>
<dbReference type="EC" id="1.5.1.2" evidence="5 6"/>
<dbReference type="SUPFAM" id="SSF48179">
    <property type="entry name" value="6-phosphogluconate dehydrogenase C-terminal domain-like"/>
    <property type="match status" value="1"/>
</dbReference>
<dbReference type="PANTHER" id="PTHR11645">
    <property type="entry name" value="PYRROLINE-5-CARBOXYLATE REDUCTASE"/>
    <property type="match status" value="1"/>
</dbReference>
<dbReference type="EMBL" id="CP001631">
    <property type="protein sequence ID" value="ACU53325.1"/>
    <property type="molecule type" value="Genomic_DNA"/>
</dbReference>
<proteinExistence type="inferred from homology"/>
<evidence type="ECO:0000313" key="11">
    <source>
        <dbReference type="EMBL" id="ACU53325.1"/>
    </source>
</evidence>
<comment type="similarity">
    <text evidence="1 5 8">Belongs to the pyrroline-5-carboxylate reductase family.</text>
</comment>
<organism evidence="11 12">
    <name type="scientific">Acidimicrobium ferrooxidans (strain DSM 10331 / JCM 15462 / NBRC 103882 / ICP)</name>
    <dbReference type="NCBI Taxonomy" id="525909"/>
    <lineage>
        <taxon>Bacteria</taxon>
        <taxon>Bacillati</taxon>
        <taxon>Actinomycetota</taxon>
        <taxon>Acidimicrobiia</taxon>
        <taxon>Acidimicrobiales</taxon>
        <taxon>Acidimicrobiaceae</taxon>
        <taxon>Acidimicrobium</taxon>
    </lineage>
</organism>
<evidence type="ECO:0000256" key="3">
    <source>
        <dbReference type="ARBA" id="ARBA00023002"/>
    </source>
</evidence>
<dbReference type="Pfam" id="PF14748">
    <property type="entry name" value="P5CR_dimer"/>
    <property type="match status" value="1"/>
</dbReference>
<dbReference type="FunFam" id="1.10.3730.10:FF:000001">
    <property type="entry name" value="Pyrroline-5-carboxylate reductase"/>
    <property type="match status" value="1"/>
</dbReference>
<dbReference type="PROSITE" id="PS00521">
    <property type="entry name" value="P5CR"/>
    <property type="match status" value="1"/>
</dbReference>
<sequence length="274" mass="27496">MLDILVVGAGAMGSSIVQGLLASFDDGTEATMRGEPPRIGVADVDRDRIAALTSSDGRIEAASASAEATTTILAVKPGAIAGVAESLAPGSRVISIAAGVPTARLRELLPRAAAVVRVMPNLPLAVRRGVTLVATSPQADAALAEEAVALFSRLGAAYRLDESLLDAGTALSGSGPAFVLLVVEALQEAAIALGIPAQLALDLALKTVAGTIALAEARGTEPRSLRLAVTSPGGTTAQGIRALEDAKVRSAIAEALSRTAARARELGSLPTSNG</sequence>
<dbReference type="InterPro" id="IPR028939">
    <property type="entry name" value="P5C_Rdtase_cat_N"/>
</dbReference>
<comment type="catalytic activity">
    <reaction evidence="5 8">
        <text>L-proline + NADP(+) = (S)-1-pyrroline-5-carboxylate + NADPH + 2 H(+)</text>
        <dbReference type="Rhea" id="RHEA:14109"/>
        <dbReference type="ChEBI" id="CHEBI:15378"/>
        <dbReference type="ChEBI" id="CHEBI:17388"/>
        <dbReference type="ChEBI" id="CHEBI:57783"/>
        <dbReference type="ChEBI" id="CHEBI:58349"/>
        <dbReference type="ChEBI" id="CHEBI:60039"/>
        <dbReference type="EC" id="1.5.1.2"/>
    </reaction>
</comment>
<dbReference type="Gene3D" id="3.40.50.720">
    <property type="entry name" value="NAD(P)-binding Rossmann-like Domain"/>
    <property type="match status" value="1"/>
</dbReference>
<dbReference type="OrthoDB" id="9805754at2"/>
<evidence type="ECO:0000256" key="4">
    <source>
        <dbReference type="ARBA" id="ARBA00058118"/>
    </source>
</evidence>
<feature type="binding site" evidence="7">
    <location>
        <begin position="74"/>
        <end position="77"/>
    </location>
    <ligand>
        <name>NADP(+)</name>
        <dbReference type="ChEBI" id="CHEBI:58349"/>
    </ligand>
</feature>
<dbReference type="InterPro" id="IPR000304">
    <property type="entry name" value="Pyrroline-COOH_reductase"/>
</dbReference>
<dbReference type="NCBIfam" id="TIGR00112">
    <property type="entry name" value="proC"/>
    <property type="match status" value="1"/>
</dbReference>
<dbReference type="HOGENOM" id="CLU_042344_0_0_11"/>
<dbReference type="Pfam" id="PF03807">
    <property type="entry name" value="F420_oxidored"/>
    <property type="match status" value="1"/>
</dbReference>
<keyword evidence="5" id="KW-0963">Cytoplasm</keyword>
<protein>
    <recommendedName>
        <fullName evidence="5 6">Pyrroline-5-carboxylate reductase</fullName>
        <shortName evidence="5">P5C reductase</shortName>
        <shortName evidence="5">P5CR</shortName>
        <ecNumber evidence="5 6">1.5.1.2</ecNumber>
    </recommendedName>
    <alternativeName>
        <fullName evidence="5">PCA reductase</fullName>
    </alternativeName>
</protein>
<dbReference type="PIRSF" id="PIRSF000193">
    <property type="entry name" value="Pyrrol-5-carb_rd"/>
    <property type="match status" value="1"/>
</dbReference>
<dbReference type="RefSeq" id="WP_015797826.1">
    <property type="nucleotide sequence ID" value="NC_013124.1"/>
</dbReference>
<dbReference type="GO" id="GO:0004735">
    <property type="term" value="F:pyrroline-5-carboxylate reductase activity"/>
    <property type="evidence" value="ECO:0007669"/>
    <property type="project" value="UniProtKB-UniRule"/>
</dbReference>
<evidence type="ECO:0000256" key="5">
    <source>
        <dbReference type="HAMAP-Rule" id="MF_01925"/>
    </source>
</evidence>
<dbReference type="Proteomes" id="UP000000771">
    <property type="component" value="Chromosome"/>
</dbReference>
<dbReference type="InterPro" id="IPR029036">
    <property type="entry name" value="P5CR_dimer"/>
</dbReference>
<keyword evidence="12" id="KW-1185">Reference proteome</keyword>
<evidence type="ECO:0000313" key="12">
    <source>
        <dbReference type="Proteomes" id="UP000000771"/>
    </source>
</evidence>
<dbReference type="InterPro" id="IPR053790">
    <property type="entry name" value="P5CR-like_CS"/>
</dbReference>
<dbReference type="PANTHER" id="PTHR11645:SF0">
    <property type="entry name" value="PYRROLINE-5-CARBOXYLATE REDUCTASE 3"/>
    <property type="match status" value="1"/>
</dbReference>
<dbReference type="AlphaFoldDB" id="C7M2T1"/>
<keyword evidence="2 5" id="KW-0521">NADP</keyword>
<dbReference type="eggNOG" id="COG0345">
    <property type="taxonomic scope" value="Bacteria"/>
</dbReference>
<comment type="catalytic activity">
    <reaction evidence="5">
        <text>L-proline + NAD(+) = (S)-1-pyrroline-5-carboxylate + NADH + 2 H(+)</text>
        <dbReference type="Rhea" id="RHEA:14105"/>
        <dbReference type="ChEBI" id="CHEBI:15378"/>
        <dbReference type="ChEBI" id="CHEBI:17388"/>
        <dbReference type="ChEBI" id="CHEBI:57540"/>
        <dbReference type="ChEBI" id="CHEBI:57945"/>
        <dbReference type="ChEBI" id="CHEBI:60039"/>
        <dbReference type="EC" id="1.5.1.2"/>
    </reaction>
</comment>
<dbReference type="PRINTS" id="PR00958">
    <property type="entry name" value="HOMSERKINASE"/>
</dbReference>
<accession>C7M2T1</accession>